<dbReference type="PRINTS" id="PR00141">
    <property type="entry name" value="PROTEASOME"/>
</dbReference>
<organism evidence="10 11">
    <name type="scientific">Bonamia ostreae</name>
    <dbReference type="NCBI Taxonomy" id="126728"/>
    <lineage>
        <taxon>Eukaryota</taxon>
        <taxon>Sar</taxon>
        <taxon>Rhizaria</taxon>
        <taxon>Endomyxa</taxon>
        <taxon>Ascetosporea</taxon>
        <taxon>Haplosporida</taxon>
        <taxon>Bonamia</taxon>
    </lineage>
</organism>
<evidence type="ECO:0000313" key="11">
    <source>
        <dbReference type="Proteomes" id="UP001439008"/>
    </source>
</evidence>
<accession>A0ABV2AS88</accession>
<dbReference type="InterPro" id="IPR001353">
    <property type="entry name" value="Proteasome_sua/b"/>
</dbReference>
<feature type="non-terminal residue" evidence="10">
    <location>
        <position position="1"/>
    </location>
</feature>
<evidence type="ECO:0000256" key="7">
    <source>
        <dbReference type="ARBA" id="ARBA00022801"/>
    </source>
</evidence>
<evidence type="ECO:0000256" key="5">
    <source>
        <dbReference type="ARBA" id="ARBA00022670"/>
    </source>
</evidence>
<dbReference type="SUPFAM" id="SSF56235">
    <property type="entry name" value="N-terminal nucleophile aminohydrolases (Ntn hydrolases)"/>
    <property type="match status" value="1"/>
</dbReference>
<protein>
    <recommendedName>
        <fullName evidence="3">proteasome endopeptidase complex</fullName>
        <ecNumber evidence="3">3.4.25.1</ecNumber>
    </recommendedName>
</protein>
<dbReference type="Proteomes" id="UP001439008">
    <property type="component" value="Unassembled WGS sequence"/>
</dbReference>
<reference evidence="10 11" key="1">
    <citation type="journal article" date="2024" name="BMC Biol.">
        <title>Comparative genomics of Ascetosporea gives new insight into the evolutionary basis for animal parasitism in Rhizaria.</title>
        <authorList>
            <person name="Hiltunen Thoren M."/>
            <person name="Onut-Brannstrom I."/>
            <person name="Alfjorden A."/>
            <person name="Peckova H."/>
            <person name="Swords F."/>
            <person name="Hooper C."/>
            <person name="Holzer A.S."/>
            <person name="Bass D."/>
            <person name="Burki F."/>
        </authorList>
    </citation>
    <scope>NUCLEOTIDE SEQUENCE [LARGE SCALE GENOMIC DNA]</scope>
    <source>
        <strain evidence="10">20-A016</strain>
    </source>
</reference>
<dbReference type="Gene3D" id="3.60.20.10">
    <property type="entry name" value="Glutamine Phosphoribosylpyrophosphate, subunit 1, domain 1"/>
    <property type="match status" value="1"/>
</dbReference>
<evidence type="ECO:0000256" key="3">
    <source>
        <dbReference type="ARBA" id="ARBA00012039"/>
    </source>
</evidence>
<keyword evidence="4" id="KW-0963">Cytoplasm</keyword>
<comment type="catalytic activity">
    <reaction evidence="1">
        <text>Cleavage of peptide bonds with very broad specificity.</text>
        <dbReference type="EC" id="3.4.25.1"/>
    </reaction>
</comment>
<keyword evidence="5" id="KW-0645">Protease</keyword>
<dbReference type="InterPro" id="IPR029055">
    <property type="entry name" value="Ntn_hydrolases_N"/>
</dbReference>
<evidence type="ECO:0000256" key="2">
    <source>
        <dbReference type="ARBA" id="ARBA00004123"/>
    </source>
</evidence>
<keyword evidence="7" id="KW-0378">Hydrolase</keyword>
<dbReference type="InterPro" id="IPR000243">
    <property type="entry name" value="Pept_T1A_subB"/>
</dbReference>
<dbReference type="EMBL" id="JBDODL010003058">
    <property type="protein sequence ID" value="MES1922540.1"/>
    <property type="molecule type" value="Genomic_DNA"/>
</dbReference>
<name>A0ABV2AS88_9EUKA</name>
<evidence type="ECO:0000256" key="9">
    <source>
        <dbReference type="ARBA" id="ARBA00023145"/>
    </source>
</evidence>
<sequence length="98" mass="10968">GPKLYFVDDEGSRLENDIFSCGSGSTHAYGVVDTGRKEDMNEDEAIELAKRSIYHATHRDPYSGGVVRVFVISKNGHRTGYSADMNDLHELYDNKVNQ</sequence>
<keyword evidence="8" id="KW-0647">Proteasome</keyword>
<gene>
    <name evidence="10" type="ORF">MHBO_004055</name>
</gene>
<evidence type="ECO:0000256" key="6">
    <source>
        <dbReference type="ARBA" id="ARBA00022698"/>
    </source>
</evidence>
<evidence type="ECO:0000256" key="4">
    <source>
        <dbReference type="ARBA" id="ARBA00022490"/>
    </source>
</evidence>
<keyword evidence="6" id="KW-0888">Threonine protease</keyword>
<dbReference type="PANTHER" id="PTHR32194:SF3">
    <property type="entry name" value="PROTEASOME SUBUNIT BETA"/>
    <property type="match status" value="1"/>
</dbReference>
<dbReference type="InterPro" id="IPR023333">
    <property type="entry name" value="Proteasome_suB-type"/>
</dbReference>
<evidence type="ECO:0000256" key="1">
    <source>
        <dbReference type="ARBA" id="ARBA00001198"/>
    </source>
</evidence>
<evidence type="ECO:0000313" key="10">
    <source>
        <dbReference type="EMBL" id="MES1922540.1"/>
    </source>
</evidence>
<comment type="caution">
    <text evidence="10">The sequence shown here is derived from an EMBL/GenBank/DDBJ whole genome shotgun (WGS) entry which is preliminary data.</text>
</comment>
<dbReference type="PANTHER" id="PTHR32194">
    <property type="entry name" value="METALLOPROTEASE TLDD"/>
    <property type="match status" value="1"/>
</dbReference>
<dbReference type="EC" id="3.4.25.1" evidence="3"/>
<keyword evidence="9" id="KW-0865">Zymogen</keyword>
<keyword evidence="11" id="KW-1185">Reference proteome</keyword>
<dbReference type="Pfam" id="PF00227">
    <property type="entry name" value="Proteasome"/>
    <property type="match status" value="1"/>
</dbReference>
<evidence type="ECO:0000256" key="8">
    <source>
        <dbReference type="ARBA" id="ARBA00022942"/>
    </source>
</evidence>
<comment type="subcellular location">
    <subcellularLocation>
        <location evidence="2">Nucleus</location>
    </subcellularLocation>
</comment>
<proteinExistence type="predicted"/>